<protein>
    <submittedName>
        <fullName evidence="1">Uncharacterized protein</fullName>
    </submittedName>
</protein>
<dbReference type="HOGENOM" id="CLU_3307105_0_0_9"/>
<comment type="caution">
    <text evidence="1">The sequence shown here is derived from an EMBL/GenBank/DDBJ whole genome shotgun (WGS) entry which is preliminary data.</text>
</comment>
<reference evidence="1 2" key="1">
    <citation type="submission" date="2009-01" db="EMBL/GenBank/DDBJ databases">
        <authorList>
            <person name="Fulton L."/>
            <person name="Clifton S."/>
            <person name="Fulton B."/>
            <person name="Xu J."/>
            <person name="Minx P."/>
            <person name="Pepin K.H."/>
            <person name="Johnson M."/>
            <person name="Bhonagiri V."/>
            <person name="Nash W.E."/>
            <person name="Mardis E.R."/>
            <person name="Wilson R.K."/>
        </authorList>
    </citation>
    <scope>NUCLEOTIDE SEQUENCE [LARGE SCALE GENOMIC DNA]</scope>
    <source>
        <strain evidence="1 2">DSM 15981</strain>
    </source>
</reference>
<name>C0DA17_9FIRM</name>
<dbReference type="Proteomes" id="UP000004756">
    <property type="component" value="Unassembled WGS sequence"/>
</dbReference>
<evidence type="ECO:0000313" key="2">
    <source>
        <dbReference type="Proteomes" id="UP000004756"/>
    </source>
</evidence>
<organism evidence="1 2">
    <name type="scientific">[Clostridium] asparagiforme DSM 15981</name>
    <dbReference type="NCBI Taxonomy" id="518636"/>
    <lineage>
        <taxon>Bacteria</taxon>
        <taxon>Bacillati</taxon>
        <taxon>Bacillota</taxon>
        <taxon>Clostridia</taxon>
        <taxon>Lachnospirales</taxon>
        <taxon>Lachnospiraceae</taxon>
        <taxon>Enterocloster</taxon>
    </lineage>
</organism>
<reference evidence="1 2" key="2">
    <citation type="submission" date="2009-02" db="EMBL/GenBank/DDBJ databases">
        <title>Draft genome sequence of Clostridium asparagiforme (DSM 15981).</title>
        <authorList>
            <person name="Sudarsanam P."/>
            <person name="Ley R."/>
            <person name="Guruge J."/>
            <person name="Turnbaugh P.J."/>
            <person name="Mahowald M."/>
            <person name="Liep D."/>
            <person name="Gordon J."/>
        </authorList>
    </citation>
    <scope>NUCLEOTIDE SEQUENCE [LARGE SCALE GENOMIC DNA]</scope>
    <source>
        <strain evidence="1 2">DSM 15981</strain>
    </source>
</reference>
<keyword evidence="2" id="KW-1185">Reference proteome</keyword>
<dbReference type="EMBL" id="ACCJ01000517">
    <property type="protein sequence ID" value="EEG51829.1"/>
    <property type="molecule type" value="Genomic_DNA"/>
</dbReference>
<dbReference type="AlphaFoldDB" id="C0DA17"/>
<proteinExistence type="predicted"/>
<evidence type="ECO:0000313" key="1">
    <source>
        <dbReference type="EMBL" id="EEG51829.1"/>
    </source>
</evidence>
<gene>
    <name evidence="1" type="ORF">CLOSTASPAR_06117</name>
</gene>
<accession>C0DA17</accession>
<sequence>MYRLLSSLPRRRRSFNCFGPVFPVRRAHFKAAGKIYKNY</sequence>